<evidence type="ECO:0000313" key="2">
    <source>
        <dbReference type="Proteomes" id="UP001249851"/>
    </source>
</evidence>
<accession>A0AAD9VFX6</accession>
<dbReference type="Proteomes" id="UP001249851">
    <property type="component" value="Unassembled WGS sequence"/>
</dbReference>
<proteinExistence type="predicted"/>
<name>A0AAD9VFX6_ACRCE</name>
<dbReference type="EMBL" id="JARQWQ010000004">
    <property type="protein sequence ID" value="KAK2572450.1"/>
    <property type="molecule type" value="Genomic_DNA"/>
</dbReference>
<keyword evidence="2" id="KW-1185">Reference proteome</keyword>
<sequence>MGSSTGALSASFPGMLSQALTAKAMAVRVGLQAVPVGMTPQVPSAELDAVFITGLYFSKPSQIDNEASVHSVFQLPISKSVAVNLTVPWAVFGNWNPTLKDNKRDEFSFPTDVVFDS</sequence>
<protein>
    <submittedName>
        <fullName evidence="1">Uncharacterized protein</fullName>
    </submittedName>
</protein>
<dbReference type="AlphaFoldDB" id="A0AAD9VFX6"/>
<organism evidence="1 2">
    <name type="scientific">Acropora cervicornis</name>
    <name type="common">Staghorn coral</name>
    <dbReference type="NCBI Taxonomy" id="6130"/>
    <lineage>
        <taxon>Eukaryota</taxon>
        <taxon>Metazoa</taxon>
        <taxon>Cnidaria</taxon>
        <taxon>Anthozoa</taxon>
        <taxon>Hexacorallia</taxon>
        <taxon>Scleractinia</taxon>
        <taxon>Astrocoeniina</taxon>
        <taxon>Acroporidae</taxon>
        <taxon>Acropora</taxon>
    </lineage>
</organism>
<reference evidence="1" key="1">
    <citation type="journal article" date="2023" name="G3 (Bethesda)">
        <title>Whole genome assembly and annotation of the endangered Caribbean coral Acropora cervicornis.</title>
        <authorList>
            <person name="Selwyn J.D."/>
            <person name="Vollmer S.V."/>
        </authorList>
    </citation>
    <scope>NUCLEOTIDE SEQUENCE</scope>
    <source>
        <strain evidence="1">K2</strain>
    </source>
</reference>
<gene>
    <name evidence="1" type="ORF">P5673_002694</name>
</gene>
<reference evidence="1" key="2">
    <citation type="journal article" date="2023" name="Science">
        <title>Genomic signatures of disease resistance in endangered staghorn corals.</title>
        <authorList>
            <person name="Vollmer S.V."/>
            <person name="Selwyn J.D."/>
            <person name="Despard B.A."/>
            <person name="Roesel C.L."/>
        </authorList>
    </citation>
    <scope>NUCLEOTIDE SEQUENCE</scope>
    <source>
        <strain evidence="1">K2</strain>
    </source>
</reference>
<evidence type="ECO:0000313" key="1">
    <source>
        <dbReference type="EMBL" id="KAK2572450.1"/>
    </source>
</evidence>
<comment type="caution">
    <text evidence="1">The sequence shown here is derived from an EMBL/GenBank/DDBJ whole genome shotgun (WGS) entry which is preliminary data.</text>
</comment>